<dbReference type="EMBL" id="JAGKQM010000003">
    <property type="protein sequence ID" value="KAH0931079.1"/>
    <property type="molecule type" value="Genomic_DNA"/>
</dbReference>
<dbReference type="SUPFAM" id="SSF50249">
    <property type="entry name" value="Nucleic acid-binding proteins"/>
    <property type="match status" value="1"/>
</dbReference>
<organism evidence="1 2">
    <name type="scientific">Brassica napus</name>
    <name type="common">Rape</name>
    <dbReference type="NCBI Taxonomy" id="3708"/>
    <lineage>
        <taxon>Eukaryota</taxon>
        <taxon>Viridiplantae</taxon>
        <taxon>Streptophyta</taxon>
        <taxon>Embryophyta</taxon>
        <taxon>Tracheophyta</taxon>
        <taxon>Spermatophyta</taxon>
        <taxon>Magnoliopsida</taxon>
        <taxon>eudicotyledons</taxon>
        <taxon>Gunneridae</taxon>
        <taxon>Pentapetalae</taxon>
        <taxon>rosids</taxon>
        <taxon>malvids</taxon>
        <taxon>Brassicales</taxon>
        <taxon>Brassicaceae</taxon>
        <taxon>Brassiceae</taxon>
        <taxon>Brassica</taxon>
    </lineage>
</organism>
<comment type="caution">
    <text evidence="1">The sequence shown here is derived from an EMBL/GenBank/DDBJ whole genome shotgun (WGS) entry which is preliminary data.</text>
</comment>
<reference evidence="1 2" key="1">
    <citation type="submission" date="2021-05" db="EMBL/GenBank/DDBJ databases">
        <title>Genome Assembly of Synthetic Allotetraploid Brassica napus Reveals Homoeologous Exchanges between Subgenomes.</title>
        <authorList>
            <person name="Davis J.T."/>
        </authorList>
    </citation>
    <scope>NUCLEOTIDE SEQUENCE [LARGE SCALE GENOMIC DNA]</scope>
    <source>
        <strain evidence="2">cv. Da-Ae</strain>
        <tissue evidence="1">Seedling</tissue>
    </source>
</reference>
<keyword evidence="2" id="KW-1185">Reference proteome</keyword>
<dbReference type="Gene3D" id="2.40.50.140">
    <property type="entry name" value="Nucleic acid-binding proteins"/>
    <property type="match status" value="1"/>
</dbReference>
<gene>
    <name evidence="1" type="ORF">HID58_008196</name>
</gene>
<dbReference type="InterPro" id="IPR012340">
    <property type="entry name" value="NA-bd_OB-fold"/>
</dbReference>
<protein>
    <recommendedName>
        <fullName evidence="3">Replication factor A C-terminal domain-containing protein</fullName>
    </recommendedName>
</protein>
<evidence type="ECO:0000313" key="2">
    <source>
        <dbReference type="Proteomes" id="UP000824890"/>
    </source>
</evidence>
<accession>A0ABQ8DNY8</accession>
<name>A0ABQ8DNY8_BRANA</name>
<evidence type="ECO:0008006" key="3">
    <source>
        <dbReference type="Google" id="ProtNLM"/>
    </source>
</evidence>
<dbReference type="Proteomes" id="UP000824890">
    <property type="component" value="Unassembled WGS sequence"/>
</dbReference>
<proteinExistence type="predicted"/>
<evidence type="ECO:0000313" key="1">
    <source>
        <dbReference type="EMBL" id="KAH0931079.1"/>
    </source>
</evidence>
<sequence>MNRLVHFLASISTSTNRTVMNVYLWDKAANEFYCKFNDTLETPTLPICWPDLSYLFYIPFVNPSFKATGNVALSYIDKHVGSNPDVSAVANASEVTKVAKMTKNNHTYLPGLMLTVYEFPAGTIDDVERDSNWYYIAGSDCQTKVNRGSTSLICPKCGNVKATGVEKYRIELSVYDNDDKASFVLLGDAGPELTGRQAQI</sequence>